<gene>
    <name evidence="2" type="ORF">UV06_C0001G0196</name>
</gene>
<comment type="caution">
    <text evidence="2">The sequence shown here is derived from an EMBL/GenBank/DDBJ whole genome shotgun (WGS) entry which is preliminary data.</text>
</comment>
<dbReference type="InterPro" id="IPR043993">
    <property type="entry name" value="T4SS_pilin"/>
</dbReference>
<evidence type="ECO:0000256" key="1">
    <source>
        <dbReference type="SAM" id="Phobius"/>
    </source>
</evidence>
<feature type="transmembrane region" description="Helical" evidence="1">
    <location>
        <begin position="94"/>
        <end position="116"/>
    </location>
</feature>
<evidence type="ECO:0000313" key="3">
    <source>
        <dbReference type="Proteomes" id="UP000033854"/>
    </source>
</evidence>
<dbReference type="Pfam" id="PF18895">
    <property type="entry name" value="T4SS_pilin"/>
    <property type="match status" value="1"/>
</dbReference>
<organism evidence="2 3">
    <name type="scientific">Candidatus Collierbacteria bacterium GW2011_GWA2_42_17</name>
    <dbReference type="NCBI Taxonomy" id="1618378"/>
    <lineage>
        <taxon>Bacteria</taxon>
        <taxon>Candidatus Collieribacteriota</taxon>
    </lineage>
</organism>
<dbReference type="Proteomes" id="UP000033854">
    <property type="component" value="Unassembled WGS sequence"/>
</dbReference>
<dbReference type="AlphaFoldDB" id="A0A0G0Z3Z6"/>
<proteinExistence type="predicted"/>
<keyword evidence="1" id="KW-0472">Membrane</keyword>
<keyword evidence="1" id="KW-1133">Transmembrane helix</keyword>
<dbReference type="EMBL" id="LCDA01000001">
    <property type="protein sequence ID" value="KKS43462.1"/>
    <property type="molecule type" value="Genomic_DNA"/>
</dbReference>
<reference evidence="2 3" key="1">
    <citation type="journal article" date="2015" name="Nature">
        <title>rRNA introns, odd ribosomes, and small enigmatic genomes across a large radiation of phyla.</title>
        <authorList>
            <person name="Brown C.T."/>
            <person name="Hug L.A."/>
            <person name="Thomas B.C."/>
            <person name="Sharon I."/>
            <person name="Castelle C.J."/>
            <person name="Singh A."/>
            <person name="Wilkins M.J."/>
            <person name="Williams K.H."/>
            <person name="Banfield J.F."/>
        </authorList>
    </citation>
    <scope>NUCLEOTIDE SEQUENCE [LARGE SCALE GENOMIC DNA]</scope>
</reference>
<sequence length="129" mass="13134">MSLLNTIIKSAHAADIDVGGIKGIGPFGFENVGVSGSETKTQLGNILSTVITTLTVVGGLAFVIFFTLGGLKWLTAGGDKAKVSEAQAQMTQGVIGLVAIVVGLFVTGIVGGVLGIDFLNPFSILFPNI</sequence>
<name>A0A0G0Z3Z6_9BACT</name>
<protein>
    <submittedName>
        <fullName evidence="2">Uncharacterized protein</fullName>
    </submittedName>
</protein>
<keyword evidence="1" id="KW-0812">Transmembrane</keyword>
<evidence type="ECO:0000313" key="2">
    <source>
        <dbReference type="EMBL" id="KKS43462.1"/>
    </source>
</evidence>
<feature type="transmembrane region" description="Helical" evidence="1">
    <location>
        <begin position="46"/>
        <end position="74"/>
    </location>
</feature>
<accession>A0A0G0Z3Z6</accession>